<evidence type="ECO:0000313" key="2">
    <source>
        <dbReference type="Proteomes" id="UP000179769"/>
    </source>
</evidence>
<dbReference type="RefSeq" id="WP_071067104.1">
    <property type="nucleotide sequence ID" value="NZ_MAXA01000279.1"/>
</dbReference>
<name>A0A1S1P9P5_9ACTN</name>
<dbReference type="OrthoDB" id="3311648at2"/>
<gene>
    <name evidence="1" type="ORF">BBK14_08970</name>
</gene>
<accession>A0A1S1P9P5</accession>
<proteinExistence type="predicted"/>
<reference evidence="2" key="1">
    <citation type="submission" date="2016-07" db="EMBL/GenBank/DDBJ databases">
        <title>Frankia sp. NRRL B-16219 Genome sequencing.</title>
        <authorList>
            <person name="Ghodhbane-Gtari F."/>
            <person name="Swanson E."/>
            <person name="Gueddou A."/>
            <person name="Louati M."/>
            <person name="Nouioui I."/>
            <person name="Hezbri K."/>
            <person name="Abebe-Akele F."/>
            <person name="Simpson S."/>
            <person name="Morris K."/>
            <person name="Thomas K."/>
            <person name="Gtari M."/>
            <person name="Tisa L.S."/>
        </authorList>
    </citation>
    <scope>NUCLEOTIDE SEQUENCE [LARGE SCALE GENOMIC DNA]</scope>
    <source>
        <strain evidence="2">NRRL B-16219</strain>
    </source>
</reference>
<dbReference type="Proteomes" id="UP000179769">
    <property type="component" value="Unassembled WGS sequence"/>
</dbReference>
<organism evidence="1 2">
    <name type="scientific">Parafrankia soli</name>
    <dbReference type="NCBI Taxonomy" id="2599596"/>
    <lineage>
        <taxon>Bacteria</taxon>
        <taxon>Bacillati</taxon>
        <taxon>Actinomycetota</taxon>
        <taxon>Actinomycetes</taxon>
        <taxon>Frankiales</taxon>
        <taxon>Frankiaceae</taxon>
        <taxon>Parafrankia</taxon>
    </lineage>
</organism>
<comment type="caution">
    <text evidence="1">The sequence shown here is derived from an EMBL/GenBank/DDBJ whole genome shotgun (WGS) entry which is preliminary data.</text>
</comment>
<sequence length="610" mass="67166">MDIRPRQLLLEMWEAAAEYSYQGGGWKFSGRAESNSTSDAEQLLCLMYPSYQMPGMEIVKPDETAKDVRVALERIGDARQIPQVLVRALSEYLERYTNERGAPVFSGGSYFQPVGQGEPLTPEQRALEIVDSFSMSITLSLAILGFVREFRPTVRRDALLAEMRELEKAASRRLTASMVGILRSFTVRTFAAYSEEGRALCDLVNTEGKSTEKVLDEVRDALVPARTSLRELKLGVELSAEAVDDDSVLFECGWSWGIIRDAPPVDAGTGVVVDQSPGVAQAKPSLYFTVVALDGISDLFSARTRQLGLINPDQEGLVGALQLRSNLAQLYWSTIARLGRSRWPVEEVPWRSANPADEGPETDYDTLLAASITIEALATERARDVDIARIADVLAELAVRGRVTRRARLREPAIELHVPGVRLPLTGAEDLGPAMEWPVADFSTALLKRVARTAAVTRDSALRDRLVGLADEIWDRHVRLRQLSDGPGAGLWDDISLFKLSPTDKGPSWYFTERVMEALVTVAAVSVARPYSARLADLALDMLAEADHLHTAELLRESPTSTVPARTQLHGIGANLQRARELRERQPATSIAIVQAALRDLDALAMARRA</sequence>
<dbReference type="NCBIfam" id="NF040567">
    <property type="entry name" value="SCO2524_fam"/>
    <property type="match status" value="1"/>
</dbReference>
<dbReference type="InterPro" id="IPR049777">
    <property type="entry name" value="SCO2524-like"/>
</dbReference>
<evidence type="ECO:0000313" key="1">
    <source>
        <dbReference type="EMBL" id="OHV19628.1"/>
    </source>
</evidence>
<dbReference type="EMBL" id="MAXA01000279">
    <property type="protein sequence ID" value="OHV19628.1"/>
    <property type="molecule type" value="Genomic_DNA"/>
</dbReference>
<keyword evidence="2" id="KW-1185">Reference proteome</keyword>
<dbReference type="AlphaFoldDB" id="A0A1S1P9P5"/>
<protein>
    <submittedName>
        <fullName evidence="1">Uncharacterized protein</fullName>
    </submittedName>
</protein>